<evidence type="ECO:0000313" key="1">
    <source>
        <dbReference type="EMBL" id="CAK7346726.1"/>
    </source>
</evidence>
<name>A0AAV1S8C7_9ROSI</name>
<sequence length="91" mass="10632">MEQDREFILSVPLSARWPKDSWQWFKEHDGSYESQAKLCQKICESNGHTLAMGVGSESSLRESVVYNRKAKFVNFIRDHTCKVRSTHQELQ</sequence>
<accession>A0AAV1S8C7</accession>
<organism evidence="1 2">
    <name type="scientific">Dovyalis caffra</name>
    <dbReference type="NCBI Taxonomy" id="77055"/>
    <lineage>
        <taxon>Eukaryota</taxon>
        <taxon>Viridiplantae</taxon>
        <taxon>Streptophyta</taxon>
        <taxon>Embryophyta</taxon>
        <taxon>Tracheophyta</taxon>
        <taxon>Spermatophyta</taxon>
        <taxon>Magnoliopsida</taxon>
        <taxon>eudicotyledons</taxon>
        <taxon>Gunneridae</taxon>
        <taxon>Pentapetalae</taxon>
        <taxon>rosids</taxon>
        <taxon>fabids</taxon>
        <taxon>Malpighiales</taxon>
        <taxon>Salicaceae</taxon>
        <taxon>Flacourtieae</taxon>
        <taxon>Dovyalis</taxon>
    </lineage>
</organism>
<keyword evidence="2" id="KW-1185">Reference proteome</keyword>
<gene>
    <name evidence="1" type="ORF">DCAF_LOCUS19403</name>
</gene>
<reference evidence="1 2" key="1">
    <citation type="submission" date="2024-01" db="EMBL/GenBank/DDBJ databases">
        <authorList>
            <person name="Waweru B."/>
        </authorList>
    </citation>
    <scope>NUCLEOTIDE SEQUENCE [LARGE SCALE GENOMIC DNA]</scope>
</reference>
<proteinExistence type="predicted"/>
<protein>
    <submittedName>
        <fullName evidence="1">Uncharacterized protein</fullName>
    </submittedName>
</protein>
<dbReference type="EMBL" id="CAWUPB010001173">
    <property type="protein sequence ID" value="CAK7346726.1"/>
    <property type="molecule type" value="Genomic_DNA"/>
</dbReference>
<dbReference type="AlphaFoldDB" id="A0AAV1S8C7"/>
<comment type="caution">
    <text evidence="1">The sequence shown here is derived from an EMBL/GenBank/DDBJ whole genome shotgun (WGS) entry which is preliminary data.</text>
</comment>
<evidence type="ECO:0000313" key="2">
    <source>
        <dbReference type="Proteomes" id="UP001314170"/>
    </source>
</evidence>
<dbReference type="Proteomes" id="UP001314170">
    <property type="component" value="Unassembled WGS sequence"/>
</dbReference>